<dbReference type="EMBL" id="BLAL01000034">
    <property type="protein sequence ID" value="GES78026.1"/>
    <property type="molecule type" value="Genomic_DNA"/>
</dbReference>
<comment type="caution">
    <text evidence="1">The sequence shown here is derived from an EMBL/GenBank/DDBJ whole genome shotgun (WGS) entry which is preliminary data.</text>
</comment>
<protein>
    <submittedName>
        <fullName evidence="1">Uncharacterized protein</fullName>
    </submittedName>
</protein>
<reference evidence="1" key="1">
    <citation type="submission" date="2019-10" db="EMBL/GenBank/DDBJ databases">
        <title>Conservation and host-specific expression of non-tandemly repeated heterogenous ribosome RNA gene in arbuscular mycorrhizal fungi.</title>
        <authorList>
            <person name="Maeda T."/>
            <person name="Kobayashi Y."/>
            <person name="Nakagawa T."/>
            <person name="Ezawa T."/>
            <person name="Yamaguchi K."/>
            <person name="Bino T."/>
            <person name="Nishimoto Y."/>
            <person name="Shigenobu S."/>
            <person name="Kawaguchi M."/>
        </authorList>
    </citation>
    <scope>NUCLEOTIDE SEQUENCE</scope>
    <source>
        <strain evidence="1">HR1</strain>
    </source>
</reference>
<dbReference type="OrthoDB" id="2347715at2759"/>
<dbReference type="AlphaFoldDB" id="A0A8H3L0U1"/>
<proteinExistence type="predicted"/>
<accession>A0A8H3L0U1</accession>
<evidence type="ECO:0000313" key="1">
    <source>
        <dbReference type="EMBL" id="GES78026.1"/>
    </source>
</evidence>
<sequence>MTQSDLSEFFDMPALYYCEFKASDIVASLYKICDDSVRSRQFLGADNADEIEAILSDHEGHSLHEFIDGNKLLCPIIDFNLLIEMYDSIKPKLTRKEVLDSLIFAFRKTCLEIFPKWNPKTITIASSSDVKKISYHISTYDMRLPNIAQVMVFTELVCKKLPEGLQEKSIINNITNKRSFSLKILGTPKFIEETGEHVHVKKAIHPKYGSIFDFMICPPNDKSEVVKSSLLNILKLKVQIFDNTNSETSQAELKLVEKLLKEASIEGFDLSFPSESSPNVFPLKRISQSYCSLYDWKHTNKNAYIIRYKKFYSFHCYHADQEKPPGKRKPSIKLDLNKKFSHAKVYEAIQATVTYIQLDKPIWILKHKDLKNGLYFGFLAKPVPEINKDIMDLILWHLKNVICSGNEELNEYIWNWWAYLVQKPEKKP</sequence>
<name>A0A8H3L0U1_9GLOM</name>
<gene>
    <name evidence="1" type="ORF">RCL2_000534700</name>
</gene>
<organism evidence="1 2">
    <name type="scientific">Rhizophagus clarus</name>
    <dbReference type="NCBI Taxonomy" id="94130"/>
    <lineage>
        <taxon>Eukaryota</taxon>
        <taxon>Fungi</taxon>
        <taxon>Fungi incertae sedis</taxon>
        <taxon>Mucoromycota</taxon>
        <taxon>Glomeromycotina</taxon>
        <taxon>Glomeromycetes</taxon>
        <taxon>Glomerales</taxon>
        <taxon>Glomeraceae</taxon>
        <taxon>Rhizophagus</taxon>
    </lineage>
</organism>
<evidence type="ECO:0000313" key="2">
    <source>
        <dbReference type="Proteomes" id="UP000615446"/>
    </source>
</evidence>
<dbReference type="Proteomes" id="UP000615446">
    <property type="component" value="Unassembled WGS sequence"/>
</dbReference>